<dbReference type="EMBL" id="LT907988">
    <property type="protein sequence ID" value="SOE49368.1"/>
    <property type="molecule type" value="Genomic_DNA"/>
</dbReference>
<dbReference type="GO" id="GO:0016491">
    <property type="term" value="F:oxidoreductase activity"/>
    <property type="evidence" value="ECO:0007669"/>
    <property type="project" value="UniProtKB-KW"/>
</dbReference>
<dbReference type="STRING" id="1851544.ODI_02050"/>
<dbReference type="Pfam" id="PF01315">
    <property type="entry name" value="Ald_Xan_dh_C"/>
    <property type="match status" value="1"/>
</dbReference>
<keyword evidence="2" id="KW-0560">Oxidoreductase</keyword>
<dbReference type="SUPFAM" id="SSF56003">
    <property type="entry name" value="Molybdenum cofactor-binding domain"/>
    <property type="match status" value="1"/>
</dbReference>
<dbReference type="AlphaFoldDB" id="A0A1C3K8M2"/>
<keyword evidence="6" id="KW-1185">Reference proteome</keyword>
<dbReference type="KEGG" id="odi:ODI_R2030"/>
<dbReference type="EMBL" id="FLRC01000056">
    <property type="protein sequence ID" value="SBT27758.1"/>
    <property type="molecule type" value="Genomic_DNA"/>
</dbReference>
<evidence type="ECO:0000313" key="6">
    <source>
        <dbReference type="Proteomes" id="UP000078558"/>
    </source>
</evidence>
<dbReference type="Pfam" id="PF02738">
    <property type="entry name" value="MoCoBD_1"/>
    <property type="match status" value="1"/>
</dbReference>
<dbReference type="OrthoDB" id="221297at2"/>
<dbReference type="Gene3D" id="3.30.365.10">
    <property type="entry name" value="Aldehyde oxidase/xanthine dehydrogenase, molybdopterin binding domain"/>
    <property type="match status" value="4"/>
</dbReference>
<dbReference type="Gene3D" id="3.90.1170.50">
    <property type="entry name" value="Aldehyde oxidase/xanthine dehydrogenase, a/b hammerhead"/>
    <property type="match status" value="1"/>
</dbReference>
<sequence length="724" mass="77855">MTTATYPDRARVDARDKVLGKTRFAADVPLARMAHAMTVPSRIVRGRIVSFDLAAARAVKGVLAVLTWHDFEGVKSPGFLMRGGYAFQGHQPMLSDRLVHRGEPIALVVAESLAIASDAAARVRVEYEEMPFGAVMESPLAQTLEATPTHTRGDTRAALATAAFRVEGEYLSPLQCQNPMELISTTAAWQDGTLTLHEGTQNSGALKFGVAAALGLDPARVEVKSPYLGGGFGQKNSLQGQTVLVARAAMLLDRPVKLVMPRAQLFHTSSFRPASRHRVRLGADAEGRLVAASHEADMQNGREDTFAANFSELTARLYDTPNYESSVRLVRTDVQTPGFMRAPFEQPAAFAFESAMDELAHAAGRDPLAFRLANDAVRDPVTGHPFSSRFLKACLEEGARRFGWERRGTAPASMRAADGTRIGWGVAVGAYKAAMSPSIARLRVRADGSTRLSVSGHEMGQGIRTAIFAALTEGLAIDPDRVEIVIGDPGAVPQHLTAGSWGTASTVPVVRQAAQALQARFDALRDGRPVHGNLHQMLARWRRPHIEVEVRLQAPGQPDAVFQRLQRGLPAAGGPDYPAFVSFSHVAHFVEVRIEPGTRRIRVPRVVSVVDCGRVVSPRTAASQVRGGVVWGIGAALREAAEVDPRHGGVLNNDLAEYVLPVNADIGEIDVGFIDRPDPLLNEAGVKGIGEVAMVGVAAAIANAIFHATGRRLRTLPMRAEDLL</sequence>
<dbReference type="InterPro" id="IPR036856">
    <property type="entry name" value="Ald_Oxase/Xan_DH_a/b_sf"/>
</dbReference>
<dbReference type="RefSeq" id="WP_067759896.1">
    <property type="nucleotide sequence ID" value="NZ_LT907988.1"/>
</dbReference>
<dbReference type="InterPro" id="IPR008274">
    <property type="entry name" value="AldOxase/xan_DH_MoCoBD1"/>
</dbReference>
<reference evidence="4 6" key="1">
    <citation type="submission" date="2016-06" db="EMBL/GenBank/DDBJ databases">
        <authorList>
            <person name="Kjaerup R.B."/>
            <person name="Dalgaard T.S."/>
            <person name="Juul-Madsen H.R."/>
        </authorList>
    </citation>
    <scope>NUCLEOTIDE SEQUENCE [LARGE SCALE GENOMIC DNA]</scope>
    <source>
        <strain evidence="4">Orrdi1</strain>
    </source>
</reference>
<dbReference type="SUPFAM" id="SSF54665">
    <property type="entry name" value="CO dehydrogenase molybdoprotein N-domain-like"/>
    <property type="match status" value="1"/>
</dbReference>
<dbReference type="PANTHER" id="PTHR11908:SF132">
    <property type="entry name" value="ALDEHYDE OXIDASE 1-RELATED"/>
    <property type="match status" value="1"/>
</dbReference>
<proteinExistence type="predicted"/>
<keyword evidence="1" id="KW-0500">Molybdenum</keyword>
<dbReference type="Pfam" id="PF20256">
    <property type="entry name" value="MoCoBD_2"/>
    <property type="match status" value="1"/>
</dbReference>
<organism evidence="4 6">
    <name type="scientific">Orrella dioscoreae</name>
    <dbReference type="NCBI Taxonomy" id="1851544"/>
    <lineage>
        <taxon>Bacteria</taxon>
        <taxon>Pseudomonadati</taxon>
        <taxon>Pseudomonadota</taxon>
        <taxon>Betaproteobacteria</taxon>
        <taxon>Burkholderiales</taxon>
        <taxon>Alcaligenaceae</taxon>
        <taxon>Orrella</taxon>
    </lineage>
</organism>
<dbReference type="InterPro" id="IPR016208">
    <property type="entry name" value="Ald_Oxase/xanthine_DH-like"/>
</dbReference>
<name>A0A1C3K8M2_9BURK</name>
<dbReference type="InterPro" id="IPR046867">
    <property type="entry name" value="AldOxase/xan_DH_MoCoBD2"/>
</dbReference>
<evidence type="ECO:0000313" key="5">
    <source>
        <dbReference type="EMBL" id="SOE49368.1"/>
    </source>
</evidence>
<reference evidence="5 6" key="2">
    <citation type="submission" date="2017-08" db="EMBL/GenBank/DDBJ databases">
        <authorList>
            <person name="de Groot N.N."/>
        </authorList>
    </citation>
    <scope>NUCLEOTIDE SEQUENCE [LARGE SCALE GENOMIC DNA]</scope>
    <source>
        <strain evidence="5">Orrdi1</strain>
    </source>
</reference>
<evidence type="ECO:0000256" key="1">
    <source>
        <dbReference type="ARBA" id="ARBA00022505"/>
    </source>
</evidence>
<evidence type="ECO:0000256" key="2">
    <source>
        <dbReference type="ARBA" id="ARBA00023002"/>
    </source>
</evidence>
<dbReference type="SMART" id="SM01008">
    <property type="entry name" value="Ald_Xan_dh_C"/>
    <property type="match status" value="1"/>
</dbReference>
<dbReference type="Proteomes" id="UP000078558">
    <property type="component" value="Chromosome I"/>
</dbReference>
<feature type="domain" description="Aldehyde oxidase/xanthine dehydrogenase a/b hammerhead" evidence="3">
    <location>
        <begin position="19"/>
        <end position="131"/>
    </location>
</feature>
<dbReference type="InterPro" id="IPR000674">
    <property type="entry name" value="Ald_Oxase/Xan_DH_a/b"/>
</dbReference>
<dbReference type="GO" id="GO:0005506">
    <property type="term" value="F:iron ion binding"/>
    <property type="evidence" value="ECO:0007669"/>
    <property type="project" value="InterPro"/>
</dbReference>
<dbReference type="InterPro" id="IPR037165">
    <property type="entry name" value="AldOxase/xan_DH_Mopterin-bd_sf"/>
</dbReference>
<gene>
    <name evidence="4" type="ORF">ODI_02050</name>
    <name evidence="5" type="ORF">ODI_R2030</name>
</gene>
<evidence type="ECO:0000313" key="4">
    <source>
        <dbReference type="EMBL" id="SBT27758.1"/>
    </source>
</evidence>
<dbReference type="PANTHER" id="PTHR11908">
    <property type="entry name" value="XANTHINE DEHYDROGENASE"/>
    <property type="match status" value="1"/>
</dbReference>
<protein>
    <submittedName>
        <fullName evidence="4">Periplasmic aromatic aldehyde oxidoreductase, molybdenum binding subunit YagR</fullName>
    </submittedName>
</protein>
<evidence type="ECO:0000259" key="3">
    <source>
        <dbReference type="SMART" id="SM01008"/>
    </source>
</evidence>
<accession>A0A1C3K8M2</accession>